<protein>
    <submittedName>
        <fullName evidence="2">Transposase DDE domain-containing protein</fullName>
    </submittedName>
</protein>
<proteinExistence type="predicted"/>
<evidence type="ECO:0000259" key="1">
    <source>
        <dbReference type="Pfam" id="PF01609"/>
    </source>
</evidence>
<reference evidence="2 3" key="1">
    <citation type="submission" date="2016-10" db="EMBL/GenBank/DDBJ databases">
        <authorList>
            <person name="de Groot N.N."/>
        </authorList>
    </citation>
    <scope>NUCLEOTIDE SEQUENCE [LARGE SCALE GENOMIC DNA]</scope>
    <source>
        <strain evidence="2 3">Nm22</strain>
    </source>
</reference>
<accession>A0A1H8CPK3</accession>
<gene>
    <name evidence="2" type="ORF">SAMN05216325_10588</name>
</gene>
<dbReference type="AlphaFoldDB" id="A0A1H8CPK3"/>
<name>A0A1H8CPK3_9PROT</name>
<dbReference type="OrthoDB" id="8546611at2"/>
<dbReference type="GO" id="GO:0004803">
    <property type="term" value="F:transposase activity"/>
    <property type="evidence" value="ECO:0007669"/>
    <property type="project" value="InterPro"/>
</dbReference>
<dbReference type="InterPro" id="IPR002559">
    <property type="entry name" value="Transposase_11"/>
</dbReference>
<dbReference type="Pfam" id="PF01609">
    <property type="entry name" value="DDE_Tnp_1"/>
    <property type="match status" value="1"/>
</dbReference>
<feature type="domain" description="Transposase IS4-like" evidence="1">
    <location>
        <begin position="8"/>
        <end position="71"/>
    </location>
</feature>
<evidence type="ECO:0000313" key="3">
    <source>
        <dbReference type="Proteomes" id="UP000199459"/>
    </source>
</evidence>
<dbReference type="GO" id="GO:0006313">
    <property type="term" value="P:DNA transposition"/>
    <property type="evidence" value="ECO:0007669"/>
    <property type="project" value="InterPro"/>
</dbReference>
<organism evidence="2 3">
    <name type="scientific">Nitrosomonas marina</name>
    <dbReference type="NCBI Taxonomy" id="917"/>
    <lineage>
        <taxon>Bacteria</taxon>
        <taxon>Pseudomonadati</taxon>
        <taxon>Pseudomonadota</taxon>
        <taxon>Betaproteobacteria</taxon>
        <taxon>Nitrosomonadales</taxon>
        <taxon>Nitrosomonadaceae</taxon>
        <taxon>Nitrosomonas</taxon>
    </lineage>
</organism>
<dbReference type="RefSeq" id="WP_090628897.1">
    <property type="nucleotide sequence ID" value="NZ_FOCP01000005.1"/>
</dbReference>
<sequence>MAFVADARIIANLWLHPGNSHNANNALAFLDDSLDRLGGKRVALLRADSGFSGQAFLNDLDRRDMHYLIALWLNQP</sequence>
<dbReference type="EMBL" id="FOCP01000005">
    <property type="protein sequence ID" value="SEM97181.1"/>
    <property type="molecule type" value="Genomic_DNA"/>
</dbReference>
<evidence type="ECO:0000313" key="2">
    <source>
        <dbReference type="EMBL" id="SEM97181.1"/>
    </source>
</evidence>
<dbReference type="Proteomes" id="UP000199459">
    <property type="component" value="Unassembled WGS sequence"/>
</dbReference>
<dbReference type="GO" id="GO:0003677">
    <property type="term" value="F:DNA binding"/>
    <property type="evidence" value="ECO:0007669"/>
    <property type="project" value="InterPro"/>
</dbReference>